<feature type="binding site" evidence="1">
    <location>
        <position position="28"/>
    </location>
    <ligand>
        <name>Mg(2+)</name>
        <dbReference type="ChEBI" id="CHEBI:18420"/>
        <label>3</label>
    </ligand>
</feature>
<dbReference type="PANTHER" id="PTHR30270">
    <property type="entry name" value="THIAMINE-MONOPHOSPHATE KINASE"/>
    <property type="match status" value="1"/>
</dbReference>
<keyword evidence="1" id="KW-0547">Nucleotide-binding</keyword>
<dbReference type="InterPro" id="IPR010918">
    <property type="entry name" value="PurM-like_C_dom"/>
</dbReference>
<feature type="domain" description="PurM-like N-terminal" evidence="2">
    <location>
        <begin position="27"/>
        <end position="137"/>
    </location>
</feature>
<dbReference type="RefSeq" id="WP_116670315.1">
    <property type="nucleotide sequence ID" value="NZ_MZGU01000007.1"/>
</dbReference>
<feature type="binding site" evidence="1">
    <location>
        <position position="205"/>
    </location>
    <ligand>
        <name>ATP</name>
        <dbReference type="ChEBI" id="CHEBI:30616"/>
    </ligand>
</feature>
<keyword evidence="1" id="KW-0460">Magnesium</keyword>
<feature type="binding site" evidence="1">
    <location>
        <position position="306"/>
    </location>
    <ligand>
        <name>substrate</name>
    </ligand>
</feature>
<feature type="binding site" evidence="1">
    <location>
        <position position="43"/>
    </location>
    <ligand>
        <name>Mg(2+)</name>
        <dbReference type="ChEBI" id="CHEBI:18420"/>
        <label>4</label>
    </ligand>
</feature>
<keyword evidence="1 4" id="KW-0808">Transferase</keyword>
<dbReference type="UniPathway" id="UPA00060">
    <property type="reaction ID" value="UER00142"/>
</dbReference>
<dbReference type="NCBIfam" id="TIGR01379">
    <property type="entry name" value="thiL"/>
    <property type="match status" value="1"/>
</dbReference>
<keyword evidence="1 4" id="KW-0418">Kinase</keyword>
<feature type="domain" description="PurM-like C-terminal" evidence="3">
    <location>
        <begin position="151"/>
        <end position="293"/>
    </location>
</feature>
<keyword evidence="1" id="KW-0784">Thiamine biosynthesis</keyword>
<dbReference type="OrthoDB" id="45909at2157"/>
<reference evidence="4 5" key="1">
    <citation type="submission" date="2017-03" db="EMBL/GenBank/DDBJ databases">
        <title>Genome sequence of Methanobrevibacter wosei.</title>
        <authorList>
            <person name="Poehlein A."/>
            <person name="Seedorf H."/>
            <person name="Daniel R."/>
        </authorList>
    </citation>
    <scope>NUCLEOTIDE SEQUENCE [LARGE SCALE GENOMIC DNA]</scope>
    <source>
        <strain evidence="4 5">DSM 11979</strain>
    </source>
</reference>
<dbReference type="GO" id="GO:0009229">
    <property type="term" value="P:thiamine diphosphate biosynthetic process"/>
    <property type="evidence" value="ECO:0007669"/>
    <property type="project" value="UniProtKB-UniRule"/>
</dbReference>
<feature type="binding site" evidence="1">
    <location>
        <position position="73"/>
    </location>
    <ligand>
        <name>Mg(2+)</name>
        <dbReference type="ChEBI" id="CHEBI:18420"/>
        <label>3</label>
    </ligand>
</feature>
<dbReference type="EC" id="2.7.4.16" evidence="1"/>
<evidence type="ECO:0000256" key="1">
    <source>
        <dbReference type="HAMAP-Rule" id="MF_02128"/>
    </source>
</evidence>
<feature type="binding site" evidence="1">
    <location>
        <position position="73"/>
    </location>
    <ligand>
        <name>Mg(2+)</name>
        <dbReference type="ChEBI" id="CHEBI:18420"/>
        <label>4</label>
    </ligand>
</feature>
<feature type="binding site" evidence="1">
    <location>
        <position position="45"/>
    </location>
    <ligand>
        <name>Mg(2+)</name>
        <dbReference type="ChEBI" id="CHEBI:18420"/>
        <label>2</label>
    </ligand>
</feature>
<dbReference type="GO" id="GO:0005524">
    <property type="term" value="F:ATP binding"/>
    <property type="evidence" value="ECO:0007669"/>
    <property type="project" value="UniProtKB-UniRule"/>
</dbReference>
<dbReference type="InterPro" id="IPR036676">
    <property type="entry name" value="PurM-like_C_sf"/>
</dbReference>
<dbReference type="Gene3D" id="3.90.650.10">
    <property type="entry name" value="PurM-like C-terminal domain"/>
    <property type="match status" value="1"/>
</dbReference>
<feature type="binding site" evidence="1">
    <location>
        <position position="255"/>
    </location>
    <ligand>
        <name>substrate</name>
    </ligand>
</feature>
<feature type="binding site" evidence="1">
    <location>
        <position position="44"/>
    </location>
    <ligand>
        <name>Mg(2+)</name>
        <dbReference type="ChEBI" id="CHEBI:18420"/>
        <label>1</label>
    </ligand>
</feature>
<organism evidence="4 5">
    <name type="scientific">Methanobrevibacter woesei</name>
    <dbReference type="NCBI Taxonomy" id="190976"/>
    <lineage>
        <taxon>Archaea</taxon>
        <taxon>Methanobacteriati</taxon>
        <taxon>Methanobacteriota</taxon>
        <taxon>Methanomada group</taxon>
        <taxon>Methanobacteria</taxon>
        <taxon>Methanobacteriales</taxon>
        <taxon>Methanobacteriaceae</taxon>
        <taxon>Methanobrevibacter</taxon>
    </lineage>
</organism>
<feature type="binding site" evidence="1">
    <location>
        <position position="146"/>
    </location>
    <ligand>
        <name>ATP</name>
        <dbReference type="ChEBI" id="CHEBI:30616"/>
    </ligand>
</feature>
<dbReference type="EMBL" id="MZGU01000007">
    <property type="protein sequence ID" value="PWB84772.1"/>
    <property type="molecule type" value="Genomic_DNA"/>
</dbReference>
<feature type="binding site" evidence="1">
    <location>
        <position position="206"/>
    </location>
    <ligand>
        <name>Mg(2+)</name>
        <dbReference type="ChEBI" id="CHEBI:18420"/>
        <label>5</label>
    </ligand>
</feature>
<dbReference type="SUPFAM" id="SSF55326">
    <property type="entry name" value="PurM N-terminal domain-like"/>
    <property type="match status" value="1"/>
</dbReference>
<keyword evidence="1" id="KW-0067">ATP-binding</keyword>
<name>A0A2U1S5J6_9EURY</name>
<dbReference type="Pfam" id="PF00586">
    <property type="entry name" value="AIRS"/>
    <property type="match status" value="1"/>
</dbReference>
<gene>
    <name evidence="4" type="primary">thiL_2</name>
    <name evidence="1" type="synonym">thiL</name>
    <name evidence="4" type="ORF">MBBWO_15380</name>
</gene>
<dbReference type="InterPro" id="IPR006283">
    <property type="entry name" value="ThiL-like"/>
</dbReference>
<feature type="binding site" evidence="1">
    <location>
        <position position="121"/>
    </location>
    <ligand>
        <name>Mg(2+)</name>
        <dbReference type="ChEBI" id="CHEBI:18420"/>
        <label>1</label>
    </ligand>
</feature>
<dbReference type="GO" id="GO:0009030">
    <property type="term" value="F:thiamine-phosphate kinase activity"/>
    <property type="evidence" value="ECO:0007669"/>
    <property type="project" value="UniProtKB-UniRule"/>
</dbReference>
<dbReference type="SUPFAM" id="SSF56042">
    <property type="entry name" value="PurM C-terminal domain-like"/>
    <property type="match status" value="1"/>
</dbReference>
<feature type="binding site" evidence="1">
    <location>
        <begin position="120"/>
        <end position="121"/>
    </location>
    <ligand>
        <name>ATP</name>
        <dbReference type="ChEBI" id="CHEBI:30616"/>
    </ligand>
</feature>
<feature type="binding site" evidence="1">
    <location>
        <position position="52"/>
    </location>
    <ligand>
        <name>substrate</name>
    </ligand>
</feature>
<comment type="caution">
    <text evidence="4">The sequence shown here is derived from an EMBL/GenBank/DDBJ whole genome shotgun (WGS) entry which is preliminary data.</text>
</comment>
<comment type="miscellaneous">
    <text evidence="1">Reaction mechanism of ThiL seems to utilize a direct, inline transfer of the gamma-phosphate of ATP to TMP rather than a phosphorylated enzyme intermediate.</text>
</comment>
<proteinExistence type="inferred from homology"/>
<dbReference type="GO" id="GO:0000287">
    <property type="term" value="F:magnesium ion binding"/>
    <property type="evidence" value="ECO:0007669"/>
    <property type="project" value="UniProtKB-UniRule"/>
</dbReference>
<dbReference type="PIRSF" id="PIRSF005303">
    <property type="entry name" value="Thiam_monoph_kin"/>
    <property type="match status" value="1"/>
</dbReference>
<dbReference type="InterPro" id="IPR016188">
    <property type="entry name" value="PurM-like_N"/>
</dbReference>
<keyword evidence="1" id="KW-0479">Metal-binding</keyword>
<dbReference type="Gene3D" id="3.30.1330.10">
    <property type="entry name" value="PurM-like, N-terminal domain"/>
    <property type="match status" value="1"/>
</dbReference>
<dbReference type="Pfam" id="PF02769">
    <property type="entry name" value="AIRS_C"/>
    <property type="match status" value="1"/>
</dbReference>
<protein>
    <recommendedName>
        <fullName evidence="1">Thiamine-monophosphate kinase</fullName>
        <shortName evidence="1">TMP kinase</shortName>
        <shortName evidence="1">Thiamine-phosphate kinase</shortName>
        <ecNumber evidence="1">2.7.4.16</ecNumber>
    </recommendedName>
</protein>
<dbReference type="AlphaFoldDB" id="A0A2U1S5J6"/>
<comment type="pathway">
    <text evidence="1">Cofactor biosynthesis; thiamine diphosphate biosynthesis; thiamine diphosphate from thiamine phosphate: step 1/1.</text>
</comment>
<feature type="binding site" evidence="1">
    <location>
        <position position="28"/>
    </location>
    <ligand>
        <name>Mg(2+)</name>
        <dbReference type="ChEBI" id="CHEBI:18420"/>
        <label>4</label>
    </ligand>
</feature>
<feature type="binding site" evidence="1">
    <location>
        <position position="73"/>
    </location>
    <ligand>
        <name>Mg(2+)</name>
        <dbReference type="ChEBI" id="CHEBI:18420"/>
        <label>2</label>
    </ligand>
</feature>
<dbReference type="InterPro" id="IPR036921">
    <property type="entry name" value="PurM-like_N_sf"/>
</dbReference>
<evidence type="ECO:0000259" key="2">
    <source>
        <dbReference type="Pfam" id="PF00586"/>
    </source>
</evidence>
<feature type="binding site" evidence="1">
    <location>
        <position position="45"/>
    </location>
    <ligand>
        <name>Mg(2+)</name>
        <dbReference type="ChEBI" id="CHEBI:18420"/>
        <label>1</label>
    </ligand>
</feature>
<dbReference type="HAMAP" id="MF_02128">
    <property type="entry name" value="TMP_kinase"/>
    <property type="match status" value="1"/>
</dbReference>
<accession>A0A2U1S5J6</accession>
<comment type="similarity">
    <text evidence="1">Belongs to the thiamine-monophosphate kinase family.</text>
</comment>
<keyword evidence="5" id="KW-1185">Reference proteome</keyword>
<comment type="caution">
    <text evidence="1">Lacks conserved residue(s) required for the propagation of feature annotation.</text>
</comment>
<dbReference type="Proteomes" id="UP000245577">
    <property type="component" value="Unassembled WGS sequence"/>
</dbReference>
<dbReference type="GO" id="GO:0009228">
    <property type="term" value="P:thiamine biosynthetic process"/>
    <property type="evidence" value="ECO:0007669"/>
    <property type="project" value="UniProtKB-KW"/>
</dbReference>
<feature type="binding site" evidence="1">
    <location>
        <position position="203"/>
    </location>
    <ligand>
        <name>Mg(2+)</name>
        <dbReference type="ChEBI" id="CHEBI:18420"/>
        <label>3</label>
    </ligand>
</feature>
<comment type="catalytic activity">
    <reaction evidence="1">
        <text>thiamine phosphate + ATP = thiamine diphosphate + ADP</text>
        <dbReference type="Rhea" id="RHEA:15913"/>
        <dbReference type="ChEBI" id="CHEBI:30616"/>
        <dbReference type="ChEBI" id="CHEBI:37575"/>
        <dbReference type="ChEBI" id="CHEBI:58937"/>
        <dbReference type="ChEBI" id="CHEBI:456216"/>
        <dbReference type="EC" id="2.7.4.16"/>
    </reaction>
</comment>
<evidence type="ECO:0000259" key="3">
    <source>
        <dbReference type="Pfam" id="PF02769"/>
    </source>
</evidence>
<evidence type="ECO:0000313" key="5">
    <source>
        <dbReference type="Proteomes" id="UP000245577"/>
    </source>
</evidence>
<dbReference type="CDD" id="cd02194">
    <property type="entry name" value="ThiL"/>
    <property type="match status" value="1"/>
</dbReference>
<comment type="function">
    <text evidence="1">Catalyzes the ATP-dependent phosphorylation of thiamine-monophosphate (TMP) to form thiamine-pyrophosphate (TPP), the active form of vitamin B1.</text>
</comment>
<dbReference type="PANTHER" id="PTHR30270:SF3">
    <property type="entry name" value="THIAMINE-MONOPHOSPHATE KINASE"/>
    <property type="match status" value="1"/>
</dbReference>
<sequence length="310" mass="34051">MDLKVSDIGEKELVKYIVDNCKDIVFDDAAITPISQNKELISTSDMLIQSKHFPKNMSYFQMGFKAVTVNVSDLAAMGAKPLGFLLSIAIPKDILVSDFKQIIEGVLKACKFYNIPLIGGDTNEADEIIISGTALGLNDKETSLRKDGYSKGDLICITGEIGLAALGFNLDDDSIYVKKALEAVAKLNEGIILKENGATSATDITDGLASELYEISKDSYGMMIYEDKIPISEEYKRISKSLNLNYLDLILHVGEDFELLFTISEENLELIKDKLDFIVIGEINDSGKIEITLNSGKVCGISSKGYNHFK</sequence>
<evidence type="ECO:0000313" key="4">
    <source>
        <dbReference type="EMBL" id="PWB84772.1"/>
    </source>
</evidence>